<evidence type="ECO:0000256" key="3">
    <source>
        <dbReference type="ARBA" id="ARBA00022553"/>
    </source>
</evidence>
<dbReference type="InterPro" id="IPR036691">
    <property type="entry name" value="Endo/exonu/phosph_ase_sf"/>
</dbReference>
<dbReference type="Proteomes" id="UP000694920">
    <property type="component" value="Unplaced"/>
</dbReference>
<evidence type="ECO:0000256" key="2">
    <source>
        <dbReference type="ARBA" id="ARBA00004305"/>
    </source>
</evidence>
<dbReference type="GO" id="GO:0046872">
    <property type="term" value="F:metal ion binding"/>
    <property type="evidence" value="ECO:0007669"/>
    <property type="project" value="UniProtKB-KW"/>
</dbReference>
<feature type="domain" description="2',5'-phosphodiesterase 12-like N-terminal" evidence="16">
    <location>
        <begin position="172"/>
        <end position="265"/>
    </location>
</feature>
<evidence type="ECO:0000259" key="15">
    <source>
        <dbReference type="Pfam" id="PF03372"/>
    </source>
</evidence>
<name>A0AAJ7FPF8_CEPCN</name>
<evidence type="ECO:0000256" key="1">
    <source>
        <dbReference type="ARBA" id="ARBA00001946"/>
    </source>
</evidence>
<evidence type="ECO:0000256" key="6">
    <source>
        <dbReference type="ARBA" id="ARBA00022723"/>
    </source>
</evidence>
<dbReference type="RefSeq" id="XP_015601826.1">
    <property type="nucleotide sequence ID" value="XM_015746340.2"/>
</dbReference>
<sequence>MSSAVWHKLSTRKYILPVLGGIKSSLVCSLKSKHNQPQHIISMNQAFLRYESGSETFEMNFRYVNAELNIDRQFNLTRKCNETISNFLKRIETNMEKSLIKKKKKSRRKNNLKDTNEMGVESSNGEDKVILLKNNERVNGNTLCETLLNHSSSLQLIIMGIPYEISFNAPWVLHMALPACILAGFPTYPSKFEALHTDRLHSVFNWYKNMKNGNSKQETESWEEVGQGYFYTPSSEDIGCRLKLSCLPKNSKSIGPAVEVESHASISAGPGHCPFETRHLFTSNKLSGKSFRITSYNILADTYTDSDYSREVLFPYCPPYALDMDYRKQLIMKELMGYNADIICLQEVDNKVYDVDLYPTLSSLNYNGVYNRKGAGVTEGLSTFYNDERFEKLNFEFTVIGENLHLKDFASVWNTITNEKMKERFSERNTTVQITTLKSKEDPTKILLVGNTHLYFHPNADHIRLLQGYYALSYAHEVAKRTQEQNPDCNVSILLCGDFNSVPECGIYQLMTKRYVPNDCKDWSSCPEEIVENVSLSHSLSFDSACGTPEYTNYTAEFADCLDYIFYQTDNLKVSQVIPMPSNEELKLHTALPSVVFPSDHISLCVDLEWIK</sequence>
<comment type="cofactor">
    <cofactor evidence="1">
        <name>Mg(2+)</name>
        <dbReference type="ChEBI" id="CHEBI:18420"/>
    </cofactor>
</comment>
<evidence type="ECO:0000256" key="4">
    <source>
        <dbReference type="ARBA" id="ARBA00022664"/>
    </source>
</evidence>
<dbReference type="InterPro" id="IPR005135">
    <property type="entry name" value="Endo/exonuclease/phosphatase"/>
</dbReference>
<dbReference type="KEGG" id="ccin:107270903"/>
<keyword evidence="9" id="KW-0460">Magnesium</keyword>
<organism evidence="17 18">
    <name type="scientific">Cephus cinctus</name>
    <name type="common">Wheat stem sawfly</name>
    <dbReference type="NCBI Taxonomy" id="211228"/>
    <lineage>
        <taxon>Eukaryota</taxon>
        <taxon>Metazoa</taxon>
        <taxon>Ecdysozoa</taxon>
        <taxon>Arthropoda</taxon>
        <taxon>Hexapoda</taxon>
        <taxon>Insecta</taxon>
        <taxon>Pterygota</taxon>
        <taxon>Neoptera</taxon>
        <taxon>Endopterygota</taxon>
        <taxon>Hymenoptera</taxon>
        <taxon>Cephoidea</taxon>
        <taxon>Cephidae</taxon>
        <taxon>Cephus</taxon>
    </lineage>
</organism>
<keyword evidence="3" id="KW-0597">Phosphoprotein</keyword>
<feature type="region of interest" description="Disordered" evidence="14">
    <location>
        <begin position="102"/>
        <end position="121"/>
    </location>
</feature>
<proteinExistence type="predicted"/>
<dbReference type="InterPro" id="IPR050410">
    <property type="entry name" value="CCR4/nocturin_mRNA_transcr"/>
</dbReference>
<evidence type="ECO:0000313" key="17">
    <source>
        <dbReference type="Proteomes" id="UP000694920"/>
    </source>
</evidence>
<keyword evidence="7" id="KW-0378">Hydrolase</keyword>
<dbReference type="SUPFAM" id="SSF56219">
    <property type="entry name" value="DNase I-like"/>
    <property type="match status" value="1"/>
</dbReference>
<keyword evidence="4" id="KW-0507">mRNA processing</keyword>
<dbReference type="PANTHER" id="PTHR12121:SF37">
    <property type="entry name" value="2',5'-PHOSPHODIESTERASE 12"/>
    <property type="match status" value="1"/>
</dbReference>
<dbReference type="FunFam" id="3.60.10.10:FF:000018">
    <property type="entry name" value="2',5'-phosphodiesterase 12"/>
    <property type="match status" value="1"/>
</dbReference>
<dbReference type="Pfam" id="PF21171">
    <property type="entry name" value="PDE12-like_N"/>
    <property type="match status" value="1"/>
</dbReference>
<dbReference type="PANTHER" id="PTHR12121">
    <property type="entry name" value="CARBON CATABOLITE REPRESSOR PROTEIN 4"/>
    <property type="match status" value="1"/>
</dbReference>
<evidence type="ECO:0000259" key="16">
    <source>
        <dbReference type="Pfam" id="PF21171"/>
    </source>
</evidence>
<dbReference type="GO" id="GO:0004535">
    <property type="term" value="F:poly(A)-specific ribonuclease activity"/>
    <property type="evidence" value="ECO:0007669"/>
    <property type="project" value="UniProtKB-ARBA"/>
</dbReference>
<evidence type="ECO:0000256" key="12">
    <source>
        <dbReference type="ARBA" id="ARBA00072755"/>
    </source>
</evidence>
<keyword evidence="6" id="KW-0479">Metal-binding</keyword>
<dbReference type="GO" id="GO:0006397">
    <property type="term" value="P:mRNA processing"/>
    <property type="evidence" value="ECO:0007669"/>
    <property type="project" value="UniProtKB-KW"/>
</dbReference>
<evidence type="ECO:0000256" key="14">
    <source>
        <dbReference type="SAM" id="MobiDB-lite"/>
    </source>
</evidence>
<evidence type="ECO:0000256" key="9">
    <source>
        <dbReference type="ARBA" id="ARBA00022842"/>
    </source>
</evidence>
<accession>A0AAJ7FPF8</accession>
<feature type="domain" description="Endonuclease/exonuclease/phosphatase" evidence="15">
    <location>
        <begin position="295"/>
        <end position="601"/>
    </location>
</feature>
<evidence type="ECO:0000256" key="11">
    <source>
        <dbReference type="ARBA" id="ARBA00023128"/>
    </source>
</evidence>
<evidence type="ECO:0000256" key="5">
    <source>
        <dbReference type="ARBA" id="ARBA00022722"/>
    </source>
</evidence>
<dbReference type="Pfam" id="PF03372">
    <property type="entry name" value="Exo_endo_phos"/>
    <property type="match status" value="1"/>
</dbReference>
<dbReference type="Gene3D" id="3.60.10.10">
    <property type="entry name" value="Endonuclease/exonuclease/phosphatase"/>
    <property type="match status" value="1"/>
</dbReference>
<keyword evidence="10" id="KW-0809">Transit peptide</keyword>
<dbReference type="GO" id="GO:0005759">
    <property type="term" value="C:mitochondrial matrix"/>
    <property type="evidence" value="ECO:0007669"/>
    <property type="project" value="UniProtKB-SubCell"/>
</dbReference>
<evidence type="ECO:0000256" key="8">
    <source>
        <dbReference type="ARBA" id="ARBA00022839"/>
    </source>
</evidence>
<reference evidence="18" key="1">
    <citation type="submission" date="2025-08" db="UniProtKB">
        <authorList>
            <consortium name="RefSeq"/>
        </authorList>
    </citation>
    <scope>IDENTIFICATION</scope>
</reference>
<protein>
    <recommendedName>
        <fullName evidence="12">2',5'-phosphodiesterase 12</fullName>
    </recommendedName>
    <alternativeName>
        <fullName evidence="13">Mitochondrial deadenylase</fullName>
    </alternativeName>
</protein>
<keyword evidence="5" id="KW-0540">Nuclease</keyword>
<evidence type="ECO:0000256" key="10">
    <source>
        <dbReference type="ARBA" id="ARBA00022946"/>
    </source>
</evidence>
<keyword evidence="17" id="KW-1185">Reference proteome</keyword>
<keyword evidence="11" id="KW-0496">Mitochondrion</keyword>
<evidence type="ECO:0000256" key="13">
    <source>
        <dbReference type="ARBA" id="ARBA00083541"/>
    </source>
</evidence>
<dbReference type="GeneID" id="107270903"/>
<dbReference type="InterPro" id="IPR048821">
    <property type="entry name" value="PDE12-like_N"/>
</dbReference>
<gene>
    <name evidence="18" type="primary">LOC107270903</name>
</gene>
<keyword evidence="8" id="KW-0269">Exonuclease</keyword>
<dbReference type="AlphaFoldDB" id="A0AAJ7FPF8"/>
<comment type="subcellular location">
    <subcellularLocation>
        <location evidence="2">Mitochondrion matrix</location>
    </subcellularLocation>
</comment>
<dbReference type="GO" id="GO:0000288">
    <property type="term" value="P:nuclear-transcribed mRNA catabolic process, deadenylation-dependent decay"/>
    <property type="evidence" value="ECO:0007669"/>
    <property type="project" value="TreeGrafter"/>
</dbReference>
<evidence type="ECO:0000313" key="18">
    <source>
        <dbReference type="RefSeq" id="XP_015601826.1"/>
    </source>
</evidence>
<evidence type="ECO:0000256" key="7">
    <source>
        <dbReference type="ARBA" id="ARBA00022801"/>
    </source>
</evidence>